<accession>A0A1T5LB78</accession>
<dbReference type="AlphaFoldDB" id="A0A1T5LB78"/>
<keyword evidence="3" id="KW-1185">Reference proteome</keyword>
<organism evidence="2 3">
    <name type="scientific">Pseudoxanthomonas indica</name>
    <dbReference type="NCBI Taxonomy" id="428993"/>
    <lineage>
        <taxon>Bacteria</taxon>
        <taxon>Pseudomonadati</taxon>
        <taxon>Pseudomonadota</taxon>
        <taxon>Gammaproteobacteria</taxon>
        <taxon>Lysobacterales</taxon>
        <taxon>Lysobacteraceae</taxon>
        <taxon>Pseudoxanthomonas</taxon>
    </lineage>
</organism>
<feature type="chain" id="PRO_5011984496" description="DUF3828 domain-containing protein" evidence="1">
    <location>
        <begin position="21"/>
        <end position="195"/>
    </location>
</feature>
<gene>
    <name evidence="2" type="ORF">SAMN06296058_2221</name>
</gene>
<evidence type="ECO:0000313" key="3">
    <source>
        <dbReference type="Proteomes" id="UP000190341"/>
    </source>
</evidence>
<dbReference type="EMBL" id="FUZV01000002">
    <property type="protein sequence ID" value="SKC73144.1"/>
    <property type="molecule type" value="Genomic_DNA"/>
</dbReference>
<proteinExistence type="predicted"/>
<keyword evidence="1" id="KW-0732">Signal</keyword>
<evidence type="ECO:0008006" key="4">
    <source>
        <dbReference type="Google" id="ProtNLM"/>
    </source>
</evidence>
<name>A0A1T5LB78_9GAMM</name>
<reference evidence="2 3" key="1">
    <citation type="submission" date="2017-02" db="EMBL/GenBank/DDBJ databases">
        <authorList>
            <person name="Peterson S.W."/>
        </authorList>
    </citation>
    <scope>NUCLEOTIDE SEQUENCE [LARGE SCALE GENOMIC DNA]</scope>
    <source>
        <strain evidence="2 3">P15</strain>
    </source>
</reference>
<sequence>MSMRATVVLPIVLSLCLASCAPERGPTPGTEPPMPERMPVEVAPPTESSRAMLEKFYTQHLRNRDSGVPDEYLLDGYRPYISQRLTAQLERARQVRDQAIVAHPDEKPPFVEGDFFSSLFEGPTGFEIGMPVRLNDENQRVPIVFSNVIPGQQPVRWTDYAVMVHEESGWKLDDVEYGGQWEFATRGRLSEMLKP</sequence>
<dbReference type="STRING" id="428993.SAMN06296058_2221"/>
<evidence type="ECO:0000313" key="2">
    <source>
        <dbReference type="EMBL" id="SKC73144.1"/>
    </source>
</evidence>
<feature type="signal peptide" evidence="1">
    <location>
        <begin position="1"/>
        <end position="20"/>
    </location>
</feature>
<dbReference type="Proteomes" id="UP000190341">
    <property type="component" value="Unassembled WGS sequence"/>
</dbReference>
<protein>
    <recommendedName>
        <fullName evidence="4">DUF3828 domain-containing protein</fullName>
    </recommendedName>
</protein>
<evidence type="ECO:0000256" key="1">
    <source>
        <dbReference type="SAM" id="SignalP"/>
    </source>
</evidence>